<feature type="transmembrane region" description="Helical" evidence="6">
    <location>
        <begin position="207"/>
        <end position="234"/>
    </location>
</feature>
<dbReference type="EMBL" id="AP025523">
    <property type="protein sequence ID" value="BDE07921.1"/>
    <property type="molecule type" value="Genomic_DNA"/>
</dbReference>
<protein>
    <submittedName>
        <fullName evidence="7">Branched-chain amino acid ABC transporter permease</fullName>
    </submittedName>
</protein>
<keyword evidence="5 6" id="KW-0472">Membrane</keyword>
<evidence type="ECO:0000313" key="8">
    <source>
        <dbReference type="Proteomes" id="UP001317532"/>
    </source>
</evidence>
<dbReference type="PANTHER" id="PTHR30482">
    <property type="entry name" value="HIGH-AFFINITY BRANCHED-CHAIN AMINO ACID TRANSPORT SYSTEM PERMEASE"/>
    <property type="match status" value="1"/>
</dbReference>
<dbReference type="AlphaFoldDB" id="A0AAN1XYW0"/>
<evidence type="ECO:0000313" key="7">
    <source>
        <dbReference type="EMBL" id="BDE07921.1"/>
    </source>
</evidence>
<dbReference type="RefSeq" id="WP_317995484.1">
    <property type="nucleotide sequence ID" value="NZ_AP025523.1"/>
</dbReference>
<dbReference type="Pfam" id="PF02653">
    <property type="entry name" value="BPD_transp_2"/>
    <property type="match status" value="1"/>
</dbReference>
<evidence type="ECO:0000256" key="3">
    <source>
        <dbReference type="ARBA" id="ARBA00022692"/>
    </source>
</evidence>
<organism evidence="7 8">
    <name type="scientific">Vulcanimicrobium alpinum</name>
    <dbReference type="NCBI Taxonomy" id="3016050"/>
    <lineage>
        <taxon>Bacteria</taxon>
        <taxon>Bacillati</taxon>
        <taxon>Vulcanimicrobiota</taxon>
        <taxon>Vulcanimicrobiia</taxon>
        <taxon>Vulcanimicrobiales</taxon>
        <taxon>Vulcanimicrobiaceae</taxon>
        <taxon>Vulcanimicrobium</taxon>
    </lineage>
</organism>
<feature type="transmembrane region" description="Helical" evidence="6">
    <location>
        <begin position="83"/>
        <end position="104"/>
    </location>
</feature>
<feature type="transmembrane region" description="Helical" evidence="6">
    <location>
        <begin position="246"/>
        <end position="269"/>
    </location>
</feature>
<evidence type="ECO:0000256" key="4">
    <source>
        <dbReference type="ARBA" id="ARBA00022989"/>
    </source>
</evidence>
<dbReference type="GO" id="GO:0015658">
    <property type="term" value="F:branched-chain amino acid transmembrane transporter activity"/>
    <property type="evidence" value="ECO:0007669"/>
    <property type="project" value="InterPro"/>
</dbReference>
<proteinExistence type="predicted"/>
<evidence type="ECO:0000256" key="2">
    <source>
        <dbReference type="ARBA" id="ARBA00022475"/>
    </source>
</evidence>
<feature type="transmembrane region" description="Helical" evidence="6">
    <location>
        <begin position="58"/>
        <end position="77"/>
    </location>
</feature>
<keyword evidence="2" id="KW-1003">Cell membrane</keyword>
<keyword evidence="4 6" id="KW-1133">Transmembrane helix</keyword>
<feature type="transmembrane region" description="Helical" evidence="6">
    <location>
        <begin position="33"/>
        <end position="51"/>
    </location>
</feature>
<sequence>MNARSGTVGAAVILVLLAAAPLLSPLIHLDVSIVTEVLVTALAVMSVNLLLGYTGLPAFGNAAYFGLGAYGAGLSVKYFHVDFVAAVVIGTLAALAGGLLLAPFLLRRRGIYFGLLSIAFGQVFYFVAYRYTDVTGGEDGMNFPRPPVGLGHVSINETAFYYVALAVFIACVFAFRSVVRSPFGWTLIAIRQNEVRVRYLGLNTDRFIFVALLISSTMAGLGGALFSLLINFAYPLELDWHQSGFFVLMMILGGAGTVWGSLVGAFIYVIGKDIISTITPLWQIVLGALFVACVLGFPRGIVGTIGALRAARTGAPDDDASAAFDANAPVEVGRGV</sequence>
<dbReference type="InterPro" id="IPR001851">
    <property type="entry name" value="ABC_transp_permease"/>
</dbReference>
<evidence type="ECO:0000256" key="5">
    <source>
        <dbReference type="ARBA" id="ARBA00023136"/>
    </source>
</evidence>
<dbReference type="Proteomes" id="UP001317532">
    <property type="component" value="Chromosome"/>
</dbReference>
<reference evidence="7 8" key="1">
    <citation type="journal article" date="2022" name="ISME Commun">
        <title>Vulcanimicrobium alpinus gen. nov. sp. nov., the first cultivated representative of the candidate phylum 'Eremiobacterota', is a metabolically versatile aerobic anoxygenic phototroph.</title>
        <authorList>
            <person name="Yabe S."/>
            <person name="Muto K."/>
            <person name="Abe K."/>
            <person name="Yokota A."/>
            <person name="Staudigel H."/>
            <person name="Tebo B.M."/>
        </authorList>
    </citation>
    <scope>NUCLEOTIDE SEQUENCE [LARGE SCALE GENOMIC DNA]</scope>
    <source>
        <strain evidence="7 8">WC8-2</strain>
    </source>
</reference>
<feature type="transmembrane region" description="Helical" evidence="6">
    <location>
        <begin position="111"/>
        <end position="131"/>
    </location>
</feature>
<dbReference type="GO" id="GO:0005886">
    <property type="term" value="C:plasma membrane"/>
    <property type="evidence" value="ECO:0007669"/>
    <property type="project" value="UniProtKB-SubCell"/>
</dbReference>
<feature type="transmembrane region" description="Helical" evidence="6">
    <location>
        <begin position="159"/>
        <end position="179"/>
    </location>
</feature>
<accession>A0AAN1XYW0</accession>
<name>A0AAN1XYW0_UNVUL</name>
<dbReference type="CDD" id="cd06581">
    <property type="entry name" value="TM_PBP1_LivM_like"/>
    <property type="match status" value="1"/>
</dbReference>
<keyword evidence="3 6" id="KW-0812">Transmembrane</keyword>
<dbReference type="PANTHER" id="PTHR30482:SF17">
    <property type="entry name" value="ABC TRANSPORTER ATP-BINDING PROTEIN"/>
    <property type="match status" value="1"/>
</dbReference>
<feature type="transmembrane region" description="Helical" evidence="6">
    <location>
        <begin position="7"/>
        <end position="27"/>
    </location>
</feature>
<dbReference type="InterPro" id="IPR043428">
    <property type="entry name" value="LivM-like"/>
</dbReference>
<comment type="subcellular location">
    <subcellularLocation>
        <location evidence="1">Cell membrane</location>
        <topology evidence="1">Multi-pass membrane protein</topology>
    </subcellularLocation>
</comment>
<evidence type="ECO:0000256" key="1">
    <source>
        <dbReference type="ARBA" id="ARBA00004651"/>
    </source>
</evidence>
<feature type="transmembrane region" description="Helical" evidence="6">
    <location>
        <begin position="281"/>
        <end position="302"/>
    </location>
</feature>
<evidence type="ECO:0000256" key="6">
    <source>
        <dbReference type="SAM" id="Phobius"/>
    </source>
</evidence>
<gene>
    <name evidence="7" type="ORF">WPS_31970</name>
</gene>
<dbReference type="KEGG" id="vab:WPS_31970"/>
<keyword evidence="8" id="KW-1185">Reference proteome</keyword>